<dbReference type="Pfam" id="PF00215">
    <property type="entry name" value="OMPdecase"/>
    <property type="match status" value="1"/>
</dbReference>
<dbReference type="KEGG" id="dao:Desac_0889"/>
<dbReference type="InterPro" id="IPR011060">
    <property type="entry name" value="RibuloseP-bd_barrel"/>
</dbReference>
<feature type="domain" description="Orotidine 5'-phosphate decarboxylase" evidence="2">
    <location>
        <begin position="9"/>
        <end position="232"/>
    </location>
</feature>
<dbReference type="Proteomes" id="UP000000483">
    <property type="component" value="Chromosome"/>
</dbReference>
<dbReference type="STRING" id="880072.Desac_0889"/>
<sequence length="240" mass="25798">MDILQNKYGIIPACDVSDLRELITLVKETCSLDFIQAYKIGVKMLALEGAKKVIQEIRRLTDLPIIYDHQKYGTDIPELSGGDILESFKKSGINGLIIFPFAGIKTLQATVAGCRRANLLPIVGGEMTHPGFLASEGGYIADNAPEKIYRDAAHLGVDTFVVPGTKIDKIKEYAGLIGEVVPNPRIMFPGIGKGQGGDISEAFKAASPYSCSAIVGRGIYAAKDIRAAAKALWERASSVL</sequence>
<dbReference type="InterPro" id="IPR001754">
    <property type="entry name" value="OMPdeCOase_dom"/>
</dbReference>
<protein>
    <submittedName>
        <fullName evidence="3">Orotidine 5'-phosphate decarboxylase</fullName>
    </submittedName>
</protein>
<dbReference type="RefSeq" id="WP_013705877.1">
    <property type="nucleotide sequence ID" value="NC_015388.1"/>
</dbReference>
<dbReference type="eggNOG" id="COG0284">
    <property type="taxonomic scope" value="Bacteria"/>
</dbReference>
<keyword evidence="4" id="KW-1185">Reference proteome</keyword>
<keyword evidence="1" id="KW-0456">Lyase</keyword>
<dbReference type="GO" id="GO:0006207">
    <property type="term" value="P:'de novo' pyrimidine nucleobase biosynthetic process"/>
    <property type="evidence" value="ECO:0007669"/>
    <property type="project" value="InterPro"/>
</dbReference>
<dbReference type="OrthoDB" id="2987657at2"/>
<proteinExistence type="predicted"/>
<reference evidence="4" key="2">
    <citation type="submission" date="2011-03" db="EMBL/GenBank/DDBJ databases">
        <title>The complete genome of Desulfobacca acetoxidans DSM 11109.</title>
        <authorList>
            <consortium name="US DOE Joint Genome Institute (JGI-PGF)"/>
            <person name="Lucas S."/>
            <person name="Copeland A."/>
            <person name="Lapidus A."/>
            <person name="Bruce D."/>
            <person name="Goodwin L."/>
            <person name="Pitluck S."/>
            <person name="Peters L."/>
            <person name="Kyrpides N."/>
            <person name="Mavromatis K."/>
            <person name="Ivanova N."/>
            <person name="Ovchinnikova G."/>
            <person name="Teshima H."/>
            <person name="Detter J.C."/>
            <person name="Han C."/>
            <person name="Land M."/>
            <person name="Hauser L."/>
            <person name="Markowitz V."/>
            <person name="Cheng J.-F."/>
            <person name="Hugenholtz P."/>
            <person name="Woyke T."/>
            <person name="Wu D."/>
            <person name="Spring S."/>
            <person name="Schueler E."/>
            <person name="Brambilla E."/>
            <person name="Klenk H.-P."/>
            <person name="Eisen J.A."/>
        </authorList>
    </citation>
    <scope>NUCLEOTIDE SEQUENCE [LARGE SCALE GENOMIC DNA]</scope>
    <source>
        <strain evidence="4">ATCC 700848 / DSM 11109 / ASRB2</strain>
    </source>
</reference>
<dbReference type="SMART" id="SM00934">
    <property type="entry name" value="OMPdecase"/>
    <property type="match status" value="1"/>
</dbReference>
<dbReference type="HOGENOM" id="CLU_067069_2_0_7"/>
<gene>
    <name evidence="3" type="ordered locus">Desac_0889</name>
</gene>
<dbReference type="InterPro" id="IPR013785">
    <property type="entry name" value="Aldolase_TIM"/>
</dbReference>
<evidence type="ECO:0000256" key="1">
    <source>
        <dbReference type="ARBA" id="ARBA00023239"/>
    </source>
</evidence>
<reference evidence="3 4" key="1">
    <citation type="journal article" date="2011" name="Stand. Genomic Sci.">
        <title>Complete genome sequence of the acetate-degrading sulfate reducer Desulfobacca acetoxidans type strain (ASRB2).</title>
        <authorList>
            <person name="Goker M."/>
            <person name="Teshima H."/>
            <person name="Lapidus A."/>
            <person name="Nolan M."/>
            <person name="Lucas S."/>
            <person name="Hammon N."/>
            <person name="Deshpande S."/>
            <person name="Cheng J.F."/>
            <person name="Tapia R."/>
            <person name="Han C."/>
            <person name="Goodwin L."/>
            <person name="Pitluck S."/>
            <person name="Huntemann M."/>
            <person name="Liolios K."/>
            <person name="Ivanova N."/>
            <person name="Pagani I."/>
            <person name="Mavromatis K."/>
            <person name="Ovchinikova G."/>
            <person name="Pati A."/>
            <person name="Chen A."/>
            <person name="Palaniappan K."/>
            <person name="Land M."/>
            <person name="Hauser L."/>
            <person name="Brambilla E.M."/>
            <person name="Rohde M."/>
            <person name="Spring S."/>
            <person name="Detter J.C."/>
            <person name="Woyke T."/>
            <person name="Bristow J."/>
            <person name="Eisen J.A."/>
            <person name="Markowitz V."/>
            <person name="Hugenholtz P."/>
            <person name="Kyrpides N.C."/>
            <person name="Klenk H.P."/>
        </authorList>
    </citation>
    <scope>NUCLEOTIDE SEQUENCE [LARGE SCALE GENOMIC DNA]</scope>
    <source>
        <strain evidence="4">ATCC 700848 / DSM 11109 / ASRB2</strain>
    </source>
</reference>
<dbReference type="AlphaFoldDB" id="F2NGZ3"/>
<accession>F2NGZ3</accession>
<dbReference type="SUPFAM" id="SSF51366">
    <property type="entry name" value="Ribulose-phoshate binding barrel"/>
    <property type="match status" value="1"/>
</dbReference>
<dbReference type="EMBL" id="CP002629">
    <property type="protein sequence ID" value="AEB08764.1"/>
    <property type="molecule type" value="Genomic_DNA"/>
</dbReference>
<name>F2NGZ3_DESAR</name>
<evidence type="ECO:0000259" key="2">
    <source>
        <dbReference type="SMART" id="SM00934"/>
    </source>
</evidence>
<evidence type="ECO:0000313" key="3">
    <source>
        <dbReference type="EMBL" id="AEB08764.1"/>
    </source>
</evidence>
<evidence type="ECO:0000313" key="4">
    <source>
        <dbReference type="Proteomes" id="UP000000483"/>
    </source>
</evidence>
<organism evidence="3 4">
    <name type="scientific">Desulfobacca acetoxidans (strain ATCC 700848 / DSM 11109 / ASRB2)</name>
    <dbReference type="NCBI Taxonomy" id="880072"/>
    <lineage>
        <taxon>Bacteria</taxon>
        <taxon>Pseudomonadati</taxon>
        <taxon>Thermodesulfobacteriota</taxon>
        <taxon>Desulfobaccia</taxon>
        <taxon>Desulfobaccales</taxon>
        <taxon>Desulfobaccaceae</taxon>
        <taxon>Desulfobacca</taxon>
    </lineage>
</organism>
<dbReference type="GO" id="GO:0004590">
    <property type="term" value="F:orotidine-5'-phosphate decarboxylase activity"/>
    <property type="evidence" value="ECO:0007669"/>
    <property type="project" value="InterPro"/>
</dbReference>
<dbReference type="Gene3D" id="3.20.20.70">
    <property type="entry name" value="Aldolase class I"/>
    <property type="match status" value="1"/>
</dbReference>